<dbReference type="Pfam" id="PF23750">
    <property type="entry name" value="RsgI_M"/>
    <property type="match status" value="1"/>
</dbReference>
<dbReference type="InterPro" id="IPR055431">
    <property type="entry name" value="RsgI_M"/>
</dbReference>
<accession>A0ABT0M961</accession>
<comment type="caution">
    <text evidence="3">The sequence shown here is derived from an EMBL/GenBank/DDBJ whole genome shotgun (WGS) entry which is preliminary data.</text>
</comment>
<organism evidence="3 4">
    <name type="scientific">Sporolactobacillus mangiferae</name>
    <dbReference type="NCBI Taxonomy" id="2940498"/>
    <lineage>
        <taxon>Bacteria</taxon>
        <taxon>Bacillati</taxon>
        <taxon>Bacillota</taxon>
        <taxon>Bacilli</taxon>
        <taxon>Bacillales</taxon>
        <taxon>Sporolactobacillaceae</taxon>
        <taxon>Sporolactobacillus</taxon>
    </lineage>
</organism>
<dbReference type="Proteomes" id="UP001203004">
    <property type="component" value="Unassembled WGS sequence"/>
</dbReference>
<evidence type="ECO:0000256" key="1">
    <source>
        <dbReference type="SAM" id="MobiDB-lite"/>
    </source>
</evidence>
<gene>
    <name evidence="3" type="ORF">M3N64_04075</name>
</gene>
<name>A0ABT0M961_9BACL</name>
<dbReference type="EMBL" id="JAMAST010000002">
    <property type="protein sequence ID" value="MCL1631123.1"/>
    <property type="molecule type" value="Genomic_DNA"/>
</dbReference>
<evidence type="ECO:0000259" key="2">
    <source>
        <dbReference type="Pfam" id="PF23750"/>
    </source>
</evidence>
<keyword evidence="4" id="KW-1185">Reference proteome</keyword>
<protein>
    <submittedName>
        <fullName evidence="3">Anti-sigma factor domain-containing protein</fullName>
    </submittedName>
</protein>
<reference evidence="3 4" key="1">
    <citation type="submission" date="2022-05" db="EMBL/GenBank/DDBJ databases">
        <title>Sporolactobacillus sp nov CPB3-1, isolated from tree bark (Mangifera indica L.).</title>
        <authorList>
            <person name="Phuengjayaem S."/>
            <person name="Tanasupawat S."/>
        </authorList>
    </citation>
    <scope>NUCLEOTIDE SEQUENCE [LARGE SCALE GENOMIC DNA]</scope>
    <source>
        <strain evidence="3 4">CPB3-1</strain>
    </source>
</reference>
<proteinExistence type="predicted"/>
<sequence>MSKKGRRAVILTNEGDFRSVRLKRAANLSIGQTVRAKHLAHFHFLPKRILTPVIALGFSLLCFVPLSHSTDAPSGPVAAYVYFDLKASIEASVDRNLRVISVQPLNAEAKQWLKETPLAPGMSFQELSSALFANVNKQQMSNKRPYCLITTILTDQISRPRQSMFAQNLVNAFNTGASRLSYWKAAGTEWLNASLERKKAAEARGLSVGKYLLYLRANAYGKTLSLEEARTLPAEKLINVSHTLSLPWRSLTNFDGNGGSNRRGSERVMPNSNAEDTLFKNPFRAERPLRDQETSSYNYLGGVVEHYC</sequence>
<feature type="region of interest" description="Disordered" evidence="1">
    <location>
        <begin position="255"/>
        <end position="277"/>
    </location>
</feature>
<evidence type="ECO:0000313" key="4">
    <source>
        <dbReference type="Proteomes" id="UP001203004"/>
    </source>
</evidence>
<evidence type="ECO:0000313" key="3">
    <source>
        <dbReference type="EMBL" id="MCL1631123.1"/>
    </source>
</evidence>
<feature type="domain" description="Anti-sigma factor RsgI-like middle" evidence="2">
    <location>
        <begin position="79"/>
        <end position="215"/>
    </location>
</feature>